<evidence type="ECO:0000313" key="2">
    <source>
        <dbReference type="Proteomes" id="UP000717996"/>
    </source>
</evidence>
<dbReference type="EMBL" id="JAANIT010000795">
    <property type="protein sequence ID" value="KAG1544427.1"/>
    <property type="molecule type" value="Genomic_DNA"/>
</dbReference>
<evidence type="ECO:0000313" key="1">
    <source>
        <dbReference type="EMBL" id="KAG1544427.1"/>
    </source>
</evidence>
<name>A0A9P6YBX2_RHIOR</name>
<comment type="caution">
    <text evidence="1">The sequence shown here is derived from an EMBL/GenBank/DDBJ whole genome shotgun (WGS) entry which is preliminary data.</text>
</comment>
<gene>
    <name evidence="1" type="ORF">G6F51_006066</name>
</gene>
<dbReference type="Proteomes" id="UP000717996">
    <property type="component" value="Unassembled WGS sequence"/>
</dbReference>
<protein>
    <submittedName>
        <fullName evidence="1">Uncharacterized protein</fullName>
    </submittedName>
</protein>
<organism evidence="1 2">
    <name type="scientific">Rhizopus oryzae</name>
    <name type="common">Mucormycosis agent</name>
    <name type="synonym">Rhizopus arrhizus var. delemar</name>
    <dbReference type="NCBI Taxonomy" id="64495"/>
    <lineage>
        <taxon>Eukaryota</taxon>
        <taxon>Fungi</taxon>
        <taxon>Fungi incertae sedis</taxon>
        <taxon>Mucoromycota</taxon>
        <taxon>Mucoromycotina</taxon>
        <taxon>Mucoromycetes</taxon>
        <taxon>Mucorales</taxon>
        <taxon>Mucorineae</taxon>
        <taxon>Rhizopodaceae</taxon>
        <taxon>Rhizopus</taxon>
    </lineage>
</organism>
<dbReference type="AlphaFoldDB" id="A0A9P6YBX2"/>
<sequence>MLQAERSRTIRWRLGWLPGGILKPCIYHPNCMLTKSHAITCLHMHRRLQMSHTIADPLFFSSTNCLTEKRHQLHKIDCTTLLGLFDGQPSAGSSLNSITSIMGRSRLKLLLLAPNS</sequence>
<accession>A0A9P6YBX2</accession>
<reference evidence="1" key="1">
    <citation type="journal article" date="2020" name="Microb. Genom.">
        <title>Genetic diversity of clinical and environmental Mucorales isolates obtained from an investigation of mucormycosis cases among solid organ transplant recipients.</title>
        <authorList>
            <person name="Nguyen M.H."/>
            <person name="Kaul D."/>
            <person name="Muto C."/>
            <person name="Cheng S.J."/>
            <person name="Richter R.A."/>
            <person name="Bruno V.M."/>
            <person name="Liu G."/>
            <person name="Beyhan S."/>
            <person name="Sundermann A.J."/>
            <person name="Mounaud S."/>
            <person name="Pasculle A.W."/>
            <person name="Nierman W.C."/>
            <person name="Driscoll E."/>
            <person name="Cumbie R."/>
            <person name="Clancy C.J."/>
            <person name="Dupont C.L."/>
        </authorList>
    </citation>
    <scope>NUCLEOTIDE SEQUENCE</scope>
    <source>
        <strain evidence="1">GL16</strain>
    </source>
</reference>
<dbReference type="OrthoDB" id="2277247at2759"/>
<proteinExistence type="predicted"/>